<dbReference type="Gene3D" id="3.40.50.300">
    <property type="entry name" value="P-loop containing nucleotide triphosphate hydrolases"/>
    <property type="match status" value="1"/>
</dbReference>
<evidence type="ECO:0000313" key="2">
    <source>
        <dbReference type="Proteomes" id="UP001596036"/>
    </source>
</evidence>
<evidence type="ECO:0000313" key="1">
    <source>
        <dbReference type="EMBL" id="MFC5569017.1"/>
    </source>
</evidence>
<gene>
    <name evidence="1" type="ORF">ACFPN1_02920</name>
</gene>
<dbReference type="EMBL" id="JBHSNM010000001">
    <property type="protein sequence ID" value="MFC5569017.1"/>
    <property type="molecule type" value="Genomic_DNA"/>
</dbReference>
<name>A0ABW0SJ30_9GAMM</name>
<comment type="caution">
    <text evidence="1">The sequence shown here is derived from an EMBL/GenBank/DDBJ whole genome shotgun (WGS) entry which is preliminary data.</text>
</comment>
<organism evidence="1 2">
    <name type="scientific">Lysobacter yangpyeongensis</name>
    <dbReference type="NCBI Taxonomy" id="346182"/>
    <lineage>
        <taxon>Bacteria</taxon>
        <taxon>Pseudomonadati</taxon>
        <taxon>Pseudomonadota</taxon>
        <taxon>Gammaproteobacteria</taxon>
        <taxon>Lysobacterales</taxon>
        <taxon>Lysobacteraceae</taxon>
        <taxon>Lysobacter</taxon>
    </lineage>
</organism>
<keyword evidence="2" id="KW-1185">Reference proteome</keyword>
<sequence>MTSPSLKKRGDRMRSVHFISGLPRSGSTLLAALLRQNPRFHAHMSSPLAGMVDVLLGEMSSRNELSMFVSDEQRRRVLKGLFTGYYGEAFAAEVVFDTSRTWCAKQPVLSGIFPESKTIACVRHVSWIVDSVERAIQKNALRPSFMFNFQTAGTVYNRTEGMANGDGILGFSYNALKQAFYGEHARQLMVLQYETLVSDPARAMAAVYDFIGEPPFRHDFDDVQFDADEFDARTGMPGLHKVGRRVAAPERATVLPPDIFRRFENEAFWLNERANVRGVRVV</sequence>
<dbReference type="InterPro" id="IPR027417">
    <property type="entry name" value="P-loop_NTPase"/>
</dbReference>
<dbReference type="GO" id="GO:0016740">
    <property type="term" value="F:transferase activity"/>
    <property type="evidence" value="ECO:0007669"/>
    <property type="project" value="UniProtKB-KW"/>
</dbReference>
<dbReference type="Proteomes" id="UP001596036">
    <property type="component" value="Unassembled WGS sequence"/>
</dbReference>
<proteinExistence type="predicted"/>
<keyword evidence="1" id="KW-0808">Transferase</keyword>
<reference evidence="2" key="1">
    <citation type="journal article" date="2019" name="Int. J. Syst. Evol. Microbiol.">
        <title>The Global Catalogue of Microorganisms (GCM) 10K type strain sequencing project: providing services to taxonomists for standard genome sequencing and annotation.</title>
        <authorList>
            <consortium name="The Broad Institute Genomics Platform"/>
            <consortium name="The Broad Institute Genome Sequencing Center for Infectious Disease"/>
            <person name="Wu L."/>
            <person name="Ma J."/>
        </authorList>
    </citation>
    <scope>NUCLEOTIDE SEQUENCE [LARGE SCALE GENOMIC DNA]</scope>
    <source>
        <strain evidence="2">KACC 11407</strain>
    </source>
</reference>
<accession>A0ABW0SJ30</accession>
<dbReference type="Pfam" id="PF13469">
    <property type="entry name" value="Sulfotransfer_3"/>
    <property type="match status" value="1"/>
</dbReference>
<protein>
    <submittedName>
        <fullName evidence="1">Sulfotransferase family protein</fullName>
        <ecNumber evidence="1">2.8.2.-</ecNumber>
    </submittedName>
</protein>
<dbReference type="EC" id="2.8.2.-" evidence="1"/>
<dbReference type="SUPFAM" id="SSF52540">
    <property type="entry name" value="P-loop containing nucleoside triphosphate hydrolases"/>
    <property type="match status" value="1"/>
</dbReference>